<dbReference type="Proteomes" id="UP001293593">
    <property type="component" value="Unassembled WGS sequence"/>
</dbReference>
<name>A0AAE1MHE5_9FABA</name>
<sequence length="332" mass="38141">MANTTNPPLAKLEFMALDISGRNYLSWRLDAEIHLNAHSLEETIKEGNNTSNQEKAKSMIFLRHHLHESLKLEYLTVKDPLVLWNNLKERYDHLKVVILPKARHRWHHLRLQDYKSVSEYNSAMFSITSQLKLCGVEITDEDMLEKTFSTFHASNLLLQQQYREKGFKKYAELISCLLVAEQNNELLLLNHESRPTGSAPFPEVNAVTNENFRGRGRGRRRGYNRGGGRSRGRGSNRGGFNSYSKGGRIEKNPRRETSGNNKHSENACYRCGGKGHWSRTCRTPRHLVDLYQESLKNGGKRPRSEANHVDMAENSEQKDIDINYLEAADDFA</sequence>
<dbReference type="Pfam" id="PF00098">
    <property type="entry name" value="zf-CCHC"/>
    <property type="match status" value="1"/>
</dbReference>
<protein>
    <recommendedName>
        <fullName evidence="3">CCHC-type domain-containing protein</fullName>
    </recommendedName>
</protein>
<feature type="domain" description="CCHC-type" evidence="3">
    <location>
        <begin position="268"/>
        <end position="282"/>
    </location>
</feature>
<reference evidence="4" key="1">
    <citation type="submission" date="2023-10" db="EMBL/GenBank/DDBJ databases">
        <title>Chromosome-level genome of the transformable northern wattle, Acacia crassicarpa.</title>
        <authorList>
            <person name="Massaro I."/>
            <person name="Sinha N.R."/>
            <person name="Poethig S."/>
            <person name="Leichty A.R."/>
        </authorList>
    </citation>
    <scope>NUCLEOTIDE SEQUENCE</scope>
    <source>
        <strain evidence="4">Acra3RX</strain>
        <tissue evidence="4">Leaf</tissue>
    </source>
</reference>
<gene>
    <name evidence="4" type="ORF">QN277_027668</name>
</gene>
<accession>A0AAE1MHE5</accession>
<dbReference type="SMART" id="SM00343">
    <property type="entry name" value="ZnF_C2HC"/>
    <property type="match status" value="1"/>
</dbReference>
<evidence type="ECO:0000313" key="4">
    <source>
        <dbReference type="EMBL" id="KAK4262058.1"/>
    </source>
</evidence>
<feature type="compositionally biased region" description="Basic and acidic residues" evidence="2">
    <location>
        <begin position="247"/>
        <end position="265"/>
    </location>
</feature>
<evidence type="ECO:0000256" key="2">
    <source>
        <dbReference type="SAM" id="MobiDB-lite"/>
    </source>
</evidence>
<dbReference type="InterPro" id="IPR001878">
    <property type="entry name" value="Znf_CCHC"/>
</dbReference>
<comment type="caution">
    <text evidence="4">The sequence shown here is derived from an EMBL/GenBank/DDBJ whole genome shotgun (WGS) entry which is preliminary data.</text>
</comment>
<keyword evidence="5" id="KW-1185">Reference proteome</keyword>
<evidence type="ECO:0000259" key="3">
    <source>
        <dbReference type="PROSITE" id="PS50158"/>
    </source>
</evidence>
<keyword evidence="1" id="KW-0863">Zinc-finger</keyword>
<dbReference type="GO" id="GO:0003676">
    <property type="term" value="F:nucleic acid binding"/>
    <property type="evidence" value="ECO:0007669"/>
    <property type="project" value="InterPro"/>
</dbReference>
<organism evidence="4 5">
    <name type="scientific">Acacia crassicarpa</name>
    <name type="common">northern wattle</name>
    <dbReference type="NCBI Taxonomy" id="499986"/>
    <lineage>
        <taxon>Eukaryota</taxon>
        <taxon>Viridiplantae</taxon>
        <taxon>Streptophyta</taxon>
        <taxon>Embryophyta</taxon>
        <taxon>Tracheophyta</taxon>
        <taxon>Spermatophyta</taxon>
        <taxon>Magnoliopsida</taxon>
        <taxon>eudicotyledons</taxon>
        <taxon>Gunneridae</taxon>
        <taxon>Pentapetalae</taxon>
        <taxon>rosids</taxon>
        <taxon>fabids</taxon>
        <taxon>Fabales</taxon>
        <taxon>Fabaceae</taxon>
        <taxon>Caesalpinioideae</taxon>
        <taxon>mimosoid clade</taxon>
        <taxon>Acacieae</taxon>
        <taxon>Acacia</taxon>
    </lineage>
</organism>
<dbReference type="InterPro" id="IPR036875">
    <property type="entry name" value="Znf_CCHC_sf"/>
</dbReference>
<dbReference type="PANTHER" id="PTHR33325">
    <property type="entry name" value="ZINC FINGER, CCHC-TYPE-RELATED"/>
    <property type="match status" value="1"/>
</dbReference>
<dbReference type="GO" id="GO:0008270">
    <property type="term" value="F:zinc ion binding"/>
    <property type="evidence" value="ECO:0007669"/>
    <property type="project" value="UniProtKB-KW"/>
</dbReference>
<feature type="compositionally biased region" description="Basic residues" evidence="2">
    <location>
        <begin position="214"/>
        <end position="234"/>
    </location>
</feature>
<proteinExistence type="predicted"/>
<dbReference type="AlphaFoldDB" id="A0AAE1MHE5"/>
<feature type="region of interest" description="Disordered" evidence="2">
    <location>
        <begin position="197"/>
        <end position="269"/>
    </location>
</feature>
<dbReference type="PANTHER" id="PTHR33325:SF11">
    <property type="entry name" value="COLD SHOCK DOMAIN-CONTAINING PROTEIN 4-LIKE"/>
    <property type="match status" value="1"/>
</dbReference>
<dbReference type="Gene3D" id="4.10.60.10">
    <property type="entry name" value="Zinc finger, CCHC-type"/>
    <property type="match status" value="1"/>
</dbReference>
<dbReference type="EMBL" id="JAWXYG010000009">
    <property type="protein sequence ID" value="KAK4262058.1"/>
    <property type="molecule type" value="Genomic_DNA"/>
</dbReference>
<evidence type="ECO:0000313" key="5">
    <source>
        <dbReference type="Proteomes" id="UP001293593"/>
    </source>
</evidence>
<dbReference type="SUPFAM" id="SSF57756">
    <property type="entry name" value="Retrovirus zinc finger-like domains"/>
    <property type="match status" value="1"/>
</dbReference>
<evidence type="ECO:0000256" key="1">
    <source>
        <dbReference type="PROSITE-ProRule" id="PRU00047"/>
    </source>
</evidence>
<keyword evidence="1" id="KW-0862">Zinc</keyword>
<keyword evidence="1" id="KW-0479">Metal-binding</keyword>
<dbReference type="Pfam" id="PF14223">
    <property type="entry name" value="Retrotran_gag_2"/>
    <property type="match status" value="1"/>
</dbReference>
<dbReference type="PROSITE" id="PS50158">
    <property type="entry name" value="ZF_CCHC"/>
    <property type="match status" value="1"/>
</dbReference>